<keyword evidence="2" id="KW-1185">Reference proteome</keyword>
<gene>
    <name evidence="1" type="ORF">ACFSCY_08640</name>
</gene>
<dbReference type="InterPro" id="IPR012347">
    <property type="entry name" value="Ferritin-like"/>
</dbReference>
<accession>A0ABW4FFR1</accession>
<comment type="caution">
    <text evidence="1">The sequence shown here is derived from an EMBL/GenBank/DDBJ whole genome shotgun (WGS) entry which is preliminary data.</text>
</comment>
<organism evidence="1 2">
    <name type="scientific">Pseudonocardia aurantiaca</name>
    <dbReference type="NCBI Taxonomy" id="75290"/>
    <lineage>
        <taxon>Bacteria</taxon>
        <taxon>Bacillati</taxon>
        <taxon>Actinomycetota</taxon>
        <taxon>Actinomycetes</taxon>
        <taxon>Pseudonocardiales</taxon>
        <taxon>Pseudonocardiaceae</taxon>
        <taxon>Pseudonocardia</taxon>
    </lineage>
</organism>
<evidence type="ECO:0000313" key="2">
    <source>
        <dbReference type="Proteomes" id="UP001597145"/>
    </source>
</evidence>
<evidence type="ECO:0008006" key="3">
    <source>
        <dbReference type="Google" id="ProtNLM"/>
    </source>
</evidence>
<proteinExistence type="predicted"/>
<sequence>MTTSSTVHDTTTTPGPTALVGYLRQARAAEHVLAGLLATAAAGAPEQHRDMVTEQATQARQRTHDLDARLAALAHPGPLSTTVAAVRELAGDTVGISAAALGATLGLLRRDPVEPTLLDRTSELAAAAAYAHNCHRALAEAARTLNDTTTAELASTCHDETRTLLDQLDDAVPALVTAALATTGGRSSYRAAVATATAQVRGAAGNLSTDAGHAQHELRDAVTDLLRRARRVPGVTRAETTLGELTAAPEDLPIADYPTLTITQIIERLPALTQAQLGTLHGFETAHANRSRVLNKIQALREDEPWPGYDTMTVKEIRDRLSDADPAIARAARNYERRHHNRAHLLGAADPTS</sequence>
<dbReference type="EMBL" id="JBHUCP010000005">
    <property type="protein sequence ID" value="MFD1529508.1"/>
    <property type="molecule type" value="Genomic_DNA"/>
</dbReference>
<dbReference type="RefSeq" id="WP_343984242.1">
    <property type="nucleotide sequence ID" value="NZ_BAAAJG010000020.1"/>
</dbReference>
<dbReference type="Proteomes" id="UP001597145">
    <property type="component" value="Unassembled WGS sequence"/>
</dbReference>
<reference evidence="2" key="1">
    <citation type="journal article" date="2019" name="Int. J. Syst. Evol. Microbiol.">
        <title>The Global Catalogue of Microorganisms (GCM) 10K type strain sequencing project: providing services to taxonomists for standard genome sequencing and annotation.</title>
        <authorList>
            <consortium name="The Broad Institute Genomics Platform"/>
            <consortium name="The Broad Institute Genome Sequencing Center for Infectious Disease"/>
            <person name="Wu L."/>
            <person name="Ma J."/>
        </authorList>
    </citation>
    <scope>NUCLEOTIDE SEQUENCE [LARGE SCALE GENOMIC DNA]</scope>
    <source>
        <strain evidence="2">JCM 12165</strain>
    </source>
</reference>
<name>A0ABW4FFR1_9PSEU</name>
<protein>
    <recommendedName>
        <fullName evidence="3">DUF222 domain-containing protein</fullName>
    </recommendedName>
</protein>
<evidence type="ECO:0000313" key="1">
    <source>
        <dbReference type="EMBL" id="MFD1529508.1"/>
    </source>
</evidence>
<dbReference type="Gene3D" id="1.20.1260.10">
    <property type="match status" value="1"/>
</dbReference>